<name>A0A1I5SRC4_9PSEU</name>
<evidence type="ECO:0000259" key="5">
    <source>
        <dbReference type="PROSITE" id="PS50931"/>
    </source>
</evidence>
<dbReference type="InterPro" id="IPR036388">
    <property type="entry name" value="WH-like_DNA-bd_sf"/>
</dbReference>
<proteinExistence type="inferred from homology"/>
<evidence type="ECO:0000256" key="2">
    <source>
        <dbReference type="ARBA" id="ARBA00023015"/>
    </source>
</evidence>
<organism evidence="6 7">
    <name type="scientific">Amycolatopsis rubida</name>
    <dbReference type="NCBI Taxonomy" id="112413"/>
    <lineage>
        <taxon>Bacteria</taxon>
        <taxon>Bacillati</taxon>
        <taxon>Actinomycetota</taxon>
        <taxon>Actinomycetes</taxon>
        <taxon>Pseudonocardiales</taxon>
        <taxon>Pseudonocardiaceae</taxon>
        <taxon>Amycolatopsis</taxon>
    </lineage>
</organism>
<dbReference type="Gene3D" id="1.10.10.10">
    <property type="entry name" value="Winged helix-like DNA-binding domain superfamily/Winged helix DNA-binding domain"/>
    <property type="match status" value="1"/>
</dbReference>
<evidence type="ECO:0000313" key="6">
    <source>
        <dbReference type="EMBL" id="SFP72836.1"/>
    </source>
</evidence>
<comment type="similarity">
    <text evidence="1">Belongs to the LysR transcriptional regulatory family.</text>
</comment>
<reference evidence="6 7" key="1">
    <citation type="submission" date="2016-10" db="EMBL/GenBank/DDBJ databases">
        <authorList>
            <person name="de Groot N.N."/>
        </authorList>
    </citation>
    <scope>NUCLEOTIDE SEQUENCE [LARGE SCALE GENOMIC DNA]</scope>
    <source>
        <strain evidence="6 7">DSM 44637</strain>
    </source>
</reference>
<dbReference type="RefSeq" id="WP_093574764.1">
    <property type="nucleotide sequence ID" value="NZ_FOWC01000006.1"/>
</dbReference>
<dbReference type="PANTHER" id="PTHR30537:SF3">
    <property type="entry name" value="TRANSCRIPTIONAL REGULATORY PROTEIN"/>
    <property type="match status" value="1"/>
</dbReference>
<dbReference type="InterPro" id="IPR000847">
    <property type="entry name" value="LysR_HTH_N"/>
</dbReference>
<dbReference type="AlphaFoldDB" id="A0A1I5SRC4"/>
<dbReference type="GO" id="GO:0043565">
    <property type="term" value="F:sequence-specific DNA binding"/>
    <property type="evidence" value="ECO:0007669"/>
    <property type="project" value="TreeGrafter"/>
</dbReference>
<dbReference type="InterPro" id="IPR058163">
    <property type="entry name" value="LysR-type_TF_proteobact-type"/>
</dbReference>
<dbReference type="PROSITE" id="PS50931">
    <property type="entry name" value="HTH_LYSR"/>
    <property type="match status" value="1"/>
</dbReference>
<dbReference type="InterPro" id="IPR036390">
    <property type="entry name" value="WH_DNA-bd_sf"/>
</dbReference>
<dbReference type="Proteomes" id="UP000199137">
    <property type="component" value="Unassembled WGS sequence"/>
</dbReference>
<dbReference type="Pfam" id="PF00126">
    <property type="entry name" value="HTH_1"/>
    <property type="match status" value="1"/>
</dbReference>
<feature type="domain" description="HTH lysR-type" evidence="5">
    <location>
        <begin position="1"/>
        <end position="58"/>
    </location>
</feature>
<dbReference type="Pfam" id="PF03466">
    <property type="entry name" value="LysR_substrate"/>
    <property type="match status" value="1"/>
</dbReference>
<evidence type="ECO:0000256" key="1">
    <source>
        <dbReference type="ARBA" id="ARBA00009437"/>
    </source>
</evidence>
<dbReference type="STRING" id="112413.SAMN05421854_106409"/>
<dbReference type="SUPFAM" id="SSF46785">
    <property type="entry name" value="Winged helix' DNA-binding domain"/>
    <property type="match status" value="1"/>
</dbReference>
<dbReference type="GO" id="GO:0003700">
    <property type="term" value="F:DNA-binding transcription factor activity"/>
    <property type="evidence" value="ECO:0007669"/>
    <property type="project" value="InterPro"/>
</dbReference>
<dbReference type="InterPro" id="IPR005119">
    <property type="entry name" value="LysR_subst-bd"/>
</dbReference>
<gene>
    <name evidence="6" type="ORF">SAMN05421854_106409</name>
</gene>
<dbReference type="PANTHER" id="PTHR30537">
    <property type="entry name" value="HTH-TYPE TRANSCRIPTIONAL REGULATOR"/>
    <property type="match status" value="1"/>
</dbReference>
<dbReference type="SUPFAM" id="SSF53850">
    <property type="entry name" value="Periplasmic binding protein-like II"/>
    <property type="match status" value="1"/>
</dbReference>
<dbReference type="GO" id="GO:0006351">
    <property type="term" value="P:DNA-templated transcription"/>
    <property type="evidence" value="ECO:0007669"/>
    <property type="project" value="TreeGrafter"/>
</dbReference>
<keyword evidence="3 6" id="KW-0238">DNA-binding</keyword>
<keyword evidence="2" id="KW-0805">Transcription regulation</keyword>
<protein>
    <submittedName>
        <fullName evidence="6">DNA-binding transcriptional regulator, LysR family</fullName>
    </submittedName>
</protein>
<keyword evidence="4" id="KW-0804">Transcription</keyword>
<evidence type="ECO:0000313" key="7">
    <source>
        <dbReference type="Proteomes" id="UP000199137"/>
    </source>
</evidence>
<evidence type="ECO:0000256" key="3">
    <source>
        <dbReference type="ARBA" id="ARBA00023125"/>
    </source>
</evidence>
<dbReference type="OrthoDB" id="570111at2"/>
<dbReference type="Gene3D" id="3.40.190.290">
    <property type="match status" value="1"/>
</dbReference>
<dbReference type="EMBL" id="FOWC01000006">
    <property type="protein sequence ID" value="SFP72836.1"/>
    <property type="molecule type" value="Genomic_DNA"/>
</dbReference>
<evidence type="ECO:0000256" key="4">
    <source>
        <dbReference type="ARBA" id="ARBA00023163"/>
    </source>
</evidence>
<sequence length="303" mass="34119">MDIENLRYLLEVARASRLRDAAVRLKVDETTVSRRISRLEKELGTRLFDRHPHGWRLTEPGRLLFPHAEAIELSMSRALEAVTSRSGELTGTARILAPDGFGAYVLVPHLQSLVDAHPHLDLEVLTATTHDIITARDFDVAITLERPTPRAASVRHLTDYELRFYASPGYLERQGRPETVEQLRDSHELVWYIDAVLDVQPLRILEDLVPRAHARVQTNNISGHHAAARAGLGIVPLPTYIGADDPQLDEVLPEKLRARRSYWITTPRDLTSLARVREVVLAIDQIVRSHPRLSGPSAAADRR</sequence>
<accession>A0A1I5SRC4</accession>